<protein>
    <submittedName>
        <fullName evidence="1">Uncharacterized protein</fullName>
    </submittedName>
</protein>
<gene>
    <name evidence="1" type="ORF">FNV44_00580</name>
</gene>
<sequence>MKSLRRSVILIIFLLVSVASMATGVFSWFIDYGNRANVDYFEGSLMGNEDVLEIDAETEGIFLGDRIRDLVYLNDSDFNDTSFNFYGYASVLEIVITNPGLTSVNVNLQLNVVAAPEFGVYAGNQAGLKYLVLEEHPTLTQTVYMANRFQYFQSTGSVFTAMNQHNLAGFSLQGESSIRVYIYVWGAYDGLTTAQKSVYHALVYRVKVMV</sequence>
<dbReference type="AlphaFoldDB" id="A0A553IH92"/>
<reference evidence="1 2" key="1">
    <citation type="submission" date="2019-07" db="EMBL/GenBank/DDBJ databases">
        <title>Genome sequence of Acholeplasma laidlawii strain with increased resistance to erythromycin.</title>
        <authorList>
            <person name="Medvedeva E.S."/>
            <person name="Baranova N.B."/>
            <person name="Siniagina M.N."/>
            <person name="Mouzykantov A."/>
            <person name="Chernova O.A."/>
            <person name="Chernov V.M."/>
        </authorList>
    </citation>
    <scope>NUCLEOTIDE SEQUENCE [LARGE SCALE GENOMIC DNA]</scope>
    <source>
        <strain evidence="1 2">PG8REry</strain>
    </source>
</reference>
<dbReference type="RefSeq" id="WP_064211918.1">
    <property type="nucleotide sequence ID" value="NZ_JACAOE010000001.1"/>
</dbReference>
<comment type="caution">
    <text evidence="1">The sequence shown here is derived from an EMBL/GenBank/DDBJ whole genome shotgun (WGS) entry which is preliminary data.</text>
</comment>
<organism evidence="1 2">
    <name type="scientific">Acholeplasma laidlawii</name>
    <dbReference type="NCBI Taxonomy" id="2148"/>
    <lineage>
        <taxon>Bacteria</taxon>
        <taxon>Bacillati</taxon>
        <taxon>Mycoplasmatota</taxon>
        <taxon>Mollicutes</taxon>
        <taxon>Acholeplasmatales</taxon>
        <taxon>Acholeplasmataceae</taxon>
        <taxon>Acholeplasma</taxon>
    </lineage>
</organism>
<name>A0A553IH92_ACHLA</name>
<accession>A0A553IH92</accession>
<evidence type="ECO:0000313" key="2">
    <source>
        <dbReference type="Proteomes" id="UP000315938"/>
    </source>
</evidence>
<evidence type="ECO:0000313" key="1">
    <source>
        <dbReference type="EMBL" id="TRX99569.1"/>
    </source>
</evidence>
<dbReference type="Proteomes" id="UP000315938">
    <property type="component" value="Unassembled WGS sequence"/>
</dbReference>
<dbReference type="EMBL" id="VKID01000001">
    <property type="protein sequence ID" value="TRX99569.1"/>
    <property type="molecule type" value="Genomic_DNA"/>
</dbReference>
<proteinExistence type="predicted"/>